<evidence type="ECO:0000259" key="2">
    <source>
        <dbReference type="Pfam" id="PF00857"/>
    </source>
</evidence>
<proteinExistence type="predicted"/>
<dbReference type="Proteomes" id="UP001499954">
    <property type="component" value="Unassembled WGS sequence"/>
</dbReference>
<dbReference type="PANTHER" id="PTHR43540">
    <property type="entry name" value="PEROXYUREIDOACRYLATE/UREIDOACRYLATE AMIDOHYDROLASE-RELATED"/>
    <property type="match status" value="1"/>
</dbReference>
<keyword evidence="4" id="KW-1185">Reference proteome</keyword>
<sequence length="202" mass="20507">MTLSTIDPTTALVVIDLQHLIVARYAEHGSAAAVAKAAELADAFRERGLPVVLVRAVGQAPGRTEQGAARAAAAAAASAAASASGTTPAASATLPPEAMEIVAELEGSGIRITKRTWGAFHGTDLHEQLQAAGVTQIVLAGIATTKGVESTGRAALEHGYHVTFATDAMTDDDLAAHRHSIDTVFPGVGETGTTAEVIALLP</sequence>
<dbReference type="RefSeq" id="WP_157416426.1">
    <property type="nucleotide sequence ID" value="NZ_BAAAMK010000005.1"/>
</dbReference>
<name>A0ABN2QW44_9MICO</name>
<organism evidence="3 4">
    <name type="scientific">Agromyces allii</name>
    <dbReference type="NCBI Taxonomy" id="393607"/>
    <lineage>
        <taxon>Bacteria</taxon>
        <taxon>Bacillati</taxon>
        <taxon>Actinomycetota</taxon>
        <taxon>Actinomycetes</taxon>
        <taxon>Micrococcales</taxon>
        <taxon>Microbacteriaceae</taxon>
        <taxon>Agromyces</taxon>
    </lineage>
</organism>
<dbReference type="InterPro" id="IPR036380">
    <property type="entry name" value="Isochorismatase-like_sf"/>
</dbReference>
<dbReference type="InterPro" id="IPR000868">
    <property type="entry name" value="Isochorismatase-like_dom"/>
</dbReference>
<dbReference type="InterPro" id="IPR050272">
    <property type="entry name" value="Isochorismatase-like_hydrls"/>
</dbReference>
<accession>A0ABN2QW44</accession>
<dbReference type="Gene3D" id="3.40.50.850">
    <property type="entry name" value="Isochorismatase-like"/>
    <property type="match status" value="1"/>
</dbReference>
<dbReference type="EMBL" id="BAAAMK010000005">
    <property type="protein sequence ID" value="GAA1959171.1"/>
    <property type="molecule type" value="Genomic_DNA"/>
</dbReference>
<comment type="caution">
    <text evidence="3">The sequence shown here is derived from an EMBL/GenBank/DDBJ whole genome shotgun (WGS) entry which is preliminary data.</text>
</comment>
<evidence type="ECO:0000313" key="4">
    <source>
        <dbReference type="Proteomes" id="UP001499954"/>
    </source>
</evidence>
<dbReference type="PANTHER" id="PTHR43540:SF7">
    <property type="entry name" value="ISOCHORISMATASE FAMILY PROTEIN YECD"/>
    <property type="match status" value="1"/>
</dbReference>
<dbReference type="Pfam" id="PF00857">
    <property type="entry name" value="Isochorismatase"/>
    <property type="match status" value="1"/>
</dbReference>
<gene>
    <name evidence="3" type="ORF">GCM10009717_27140</name>
</gene>
<evidence type="ECO:0000313" key="3">
    <source>
        <dbReference type="EMBL" id="GAA1959171.1"/>
    </source>
</evidence>
<reference evidence="3 4" key="1">
    <citation type="journal article" date="2019" name="Int. J. Syst. Evol. Microbiol.">
        <title>The Global Catalogue of Microorganisms (GCM) 10K type strain sequencing project: providing services to taxonomists for standard genome sequencing and annotation.</title>
        <authorList>
            <consortium name="The Broad Institute Genomics Platform"/>
            <consortium name="The Broad Institute Genome Sequencing Center for Infectious Disease"/>
            <person name="Wu L."/>
            <person name="Ma J."/>
        </authorList>
    </citation>
    <scope>NUCLEOTIDE SEQUENCE [LARGE SCALE GENOMIC DNA]</scope>
    <source>
        <strain evidence="3 4">JCM 13584</strain>
    </source>
</reference>
<evidence type="ECO:0000256" key="1">
    <source>
        <dbReference type="ARBA" id="ARBA00022801"/>
    </source>
</evidence>
<protein>
    <submittedName>
        <fullName evidence="3">Isochorismatase family protein</fullName>
    </submittedName>
</protein>
<dbReference type="CDD" id="cd00431">
    <property type="entry name" value="cysteine_hydrolases"/>
    <property type="match status" value="1"/>
</dbReference>
<dbReference type="SUPFAM" id="SSF52499">
    <property type="entry name" value="Isochorismatase-like hydrolases"/>
    <property type="match status" value="1"/>
</dbReference>
<keyword evidence="1" id="KW-0378">Hydrolase</keyword>
<feature type="domain" description="Isochorismatase-like" evidence="2">
    <location>
        <begin position="10"/>
        <end position="196"/>
    </location>
</feature>